<dbReference type="Proteomes" id="UP000215027">
    <property type="component" value="Chromosome I"/>
</dbReference>
<dbReference type="AlphaFoldDB" id="A0A160T2Z1"/>
<dbReference type="RefSeq" id="WP_102136575.1">
    <property type="nucleotide sequence ID" value="NZ_LN890655.1"/>
</dbReference>
<evidence type="ECO:0000313" key="1">
    <source>
        <dbReference type="EMBL" id="CUS04521.2"/>
    </source>
</evidence>
<dbReference type="OrthoDB" id="332164at2"/>
<name>A0A160T2Z1_9CHLR</name>
<sequence length="77" mass="9053">MTDRIVYTEGEIDEVRMIRDFLPPPAELALREDTIKVTIALSRSSVEFFKREAAKHHVPYQKMIRRLLDEYAGRFGE</sequence>
<evidence type="ECO:0008006" key="3">
    <source>
        <dbReference type="Google" id="ProtNLM"/>
    </source>
</evidence>
<reference evidence="1" key="1">
    <citation type="submission" date="2016-01" db="EMBL/GenBank/DDBJ databases">
        <authorList>
            <person name="Mcilroy J.S."/>
            <person name="Karst M S."/>
            <person name="Albertsen M."/>
        </authorList>
    </citation>
    <scope>NUCLEOTIDE SEQUENCE</scope>
    <source>
        <strain evidence="1">Cfx-K</strain>
    </source>
</reference>
<organism evidence="1 2">
    <name type="scientific">Candidatus Promineifilum breve</name>
    <dbReference type="NCBI Taxonomy" id="1806508"/>
    <lineage>
        <taxon>Bacteria</taxon>
        <taxon>Bacillati</taxon>
        <taxon>Chloroflexota</taxon>
        <taxon>Ardenticatenia</taxon>
        <taxon>Candidatus Promineifilales</taxon>
        <taxon>Candidatus Promineifilaceae</taxon>
        <taxon>Candidatus Promineifilum</taxon>
    </lineage>
</organism>
<gene>
    <name evidence="1" type="ORF">CFX0092_A2643</name>
</gene>
<dbReference type="EMBL" id="LN890655">
    <property type="protein sequence ID" value="CUS04521.2"/>
    <property type="molecule type" value="Genomic_DNA"/>
</dbReference>
<accession>A0A160T2Z1</accession>
<proteinExistence type="predicted"/>
<keyword evidence="2" id="KW-1185">Reference proteome</keyword>
<evidence type="ECO:0000313" key="2">
    <source>
        <dbReference type="Proteomes" id="UP000215027"/>
    </source>
</evidence>
<protein>
    <recommendedName>
        <fullName evidence="3">CopG family transcriptional regulator</fullName>
    </recommendedName>
</protein>
<dbReference type="KEGG" id="pbf:CFX0092_A2643"/>